<feature type="compositionally biased region" description="Basic and acidic residues" evidence="1">
    <location>
        <begin position="102"/>
        <end position="111"/>
    </location>
</feature>
<proteinExistence type="predicted"/>
<feature type="region of interest" description="Disordered" evidence="1">
    <location>
        <begin position="25"/>
        <end position="117"/>
    </location>
</feature>
<name>A0ABW2UYA5_9BACI</name>
<reference evidence="3" key="1">
    <citation type="journal article" date="2019" name="Int. J. Syst. Evol. Microbiol.">
        <title>The Global Catalogue of Microorganisms (GCM) 10K type strain sequencing project: providing services to taxonomists for standard genome sequencing and annotation.</title>
        <authorList>
            <consortium name="The Broad Institute Genomics Platform"/>
            <consortium name="The Broad Institute Genome Sequencing Center for Infectious Disease"/>
            <person name="Wu L."/>
            <person name="Ma J."/>
        </authorList>
    </citation>
    <scope>NUCLEOTIDE SEQUENCE [LARGE SCALE GENOMIC DNA]</scope>
    <source>
        <strain evidence="3">JCM 30234</strain>
    </source>
</reference>
<comment type="caution">
    <text evidence="2">The sequence shown here is derived from an EMBL/GenBank/DDBJ whole genome shotgun (WGS) entry which is preliminary data.</text>
</comment>
<gene>
    <name evidence="2" type="ORF">ACFQU8_12770</name>
</gene>
<dbReference type="Proteomes" id="UP001596620">
    <property type="component" value="Unassembled WGS sequence"/>
</dbReference>
<keyword evidence="3" id="KW-1185">Reference proteome</keyword>
<evidence type="ECO:0000256" key="1">
    <source>
        <dbReference type="SAM" id="MobiDB-lite"/>
    </source>
</evidence>
<evidence type="ECO:0000313" key="3">
    <source>
        <dbReference type="Proteomes" id="UP001596620"/>
    </source>
</evidence>
<feature type="region of interest" description="Disordered" evidence="1">
    <location>
        <begin position="147"/>
        <end position="173"/>
    </location>
</feature>
<organism evidence="2 3">
    <name type="scientific">Lentibacillus kimchii</name>
    <dbReference type="NCBI Taxonomy" id="1542911"/>
    <lineage>
        <taxon>Bacteria</taxon>
        <taxon>Bacillati</taxon>
        <taxon>Bacillota</taxon>
        <taxon>Bacilli</taxon>
        <taxon>Bacillales</taxon>
        <taxon>Bacillaceae</taxon>
        <taxon>Lentibacillus</taxon>
    </lineage>
</organism>
<feature type="compositionally biased region" description="Low complexity" evidence="1">
    <location>
        <begin position="40"/>
        <end position="56"/>
    </location>
</feature>
<dbReference type="RefSeq" id="WP_382360932.1">
    <property type="nucleotide sequence ID" value="NZ_JBHTGR010000057.1"/>
</dbReference>
<accession>A0ABW2UYA5</accession>
<evidence type="ECO:0000313" key="2">
    <source>
        <dbReference type="EMBL" id="MFC7748061.1"/>
    </source>
</evidence>
<dbReference type="EMBL" id="JBHTGR010000057">
    <property type="protein sequence ID" value="MFC7748061.1"/>
    <property type="molecule type" value="Genomic_DNA"/>
</dbReference>
<protein>
    <submittedName>
        <fullName evidence="2">Uncharacterized protein</fullName>
    </submittedName>
</protein>
<sequence length="173" mass="19299">MEIILAIIGIIIAIFSNHFFKDSTEHDDGDAGSPRRDQTASRSSSSGSETQTAGGANFEREPEPVDLPASIEEQQEEQRKQFADYVNPAGNSQTQEPAYHAPDQHNTRKTAEGLTSAQQVMRKEMRHNLTREGIVNGVIMSEVLGQPRALRPYRSQVAQRKQKYSKRTNSGQM</sequence>